<dbReference type="AlphaFoldDB" id="A0A6P8G7M6"/>
<dbReference type="RefSeq" id="XP_031435427.1">
    <property type="nucleotide sequence ID" value="XM_031579567.1"/>
</dbReference>
<accession>A0A6P8G7M6</accession>
<protein>
    <submittedName>
        <fullName evidence="4 5">WD repeat-containing protein 27 isoform X1</fullName>
    </submittedName>
</protein>
<dbReference type="CTD" id="253769"/>
<dbReference type="InterPro" id="IPR001680">
    <property type="entry name" value="WD40_rpt"/>
</dbReference>
<name>A0A6P8G7M6_CLUHA</name>
<evidence type="ECO:0000313" key="5">
    <source>
        <dbReference type="RefSeq" id="XP_031435428.1"/>
    </source>
</evidence>
<dbReference type="RefSeq" id="XP_031435428.1">
    <property type="nucleotide sequence ID" value="XM_031579568.1"/>
</dbReference>
<sequence>MDGREATEDGTITEIYSIACHKISAHLQLDCCSSHSVLPWQGKHLMIHSITDPSQKPLHLTGHHGDVSAVSFGKGRDPLMLCSASEDYVIAWDVERCYRKAREGAIASGTVIGTLIGKIVHLSFCPLDKRVSACSGSNMYILNSKKEEVLAVLKGHLGPLTASVFFPWDPNVLVSTSEDRTFKVWDVTKEEILYQSAVLSSCPLLCVYVTEEGRQLITGSADGQVWHHTVLDDYKCRLVMKLDLPNMEQTQRRIQESQAQQISGFGSNSTGDGVMVEMAKPVLGIFTFKPLPYSGHTKERDGSCLWIGSSDGLYLVNLASSELLMALRFKDYPDLSITLAGSLSVTQKTDCDIHCAVTSMFQPRMALWDIRLPGQLDRLCSQLEKALPGQELSVVPSSPPMPTSPLNAELTRRDPKPPKKTGPGPGKPGGVKDQSVVFHAQVKSSGYAVGSQRKMFTPKTNIQKKAQRPTKKSKKIEGLLSEYPSGLAAPTVQHALLSASPTHTPVFCLQYSGDGKQILCGLGDTSVLLYKSSLTGNPSVYTGHSKALSSVCCSHSCGWILSASEDQSVRIWAAGSREPTLTMGSDRFSAPVRSAQFYYLDKFLLLASGSSVHLFLSHLDTSRDDLKRYEQKSFSRLVRRFSTKSGTDITAMSAINDFFSYIVLSCGADRSIQVFDLNVGSVAMEIPESHSRAAHHITQNKGSMYSAQAQDSYNLFLTSAITDGIKLWDLRTSRCVRKYEGHVNRCHQCTAAFSPCGRFVATGSEDNCAYVYDIRSSSYLHKLQRHTDTVLNVAFNPAAPELLTGTLDGRLGLFRPEERASLL</sequence>
<feature type="region of interest" description="Disordered" evidence="2">
    <location>
        <begin position="390"/>
        <end position="432"/>
    </location>
</feature>
<evidence type="ECO:0000256" key="1">
    <source>
        <dbReference type="PROSITE-ProRule" id="PRU00221"/>
    </source>
</evidence>
<dbReference type="KEGG" id="char:105890852"/>
<dbReference type="SUPFAM" id="SSF50978">
    <property type="entry name" value="WD40 repeat-like"/>
    <property type="match status" value="1"/>
</dbReference>
<evidence type="ECO:0000313" key="4">
    <source>
        <dbReference type="RefSeq" id="XP_031435427.1"/>
    </source>
</evidence>
<evidence type="ECO:0000256" key="2">
    <source>
        <dbReference type="SAM" id="MobiDB-lite"/>
    </source>
</evidence>
<dbReference type="InterPro" id="IPR036322">
    <property type="entry name" value="WD40_repeat_dom_sf"/>
</dbReference>
<feature type="repeat" description="WD" evidence="1">
    <location>
        <begin position="153"/>
        <end position="195"/>
    </location>
</feature>
<organism evidence="3 5">
    <name type="scientific">Clupea harengus</name>
    <name type="common">Atlantic herring</name>
    <dbReference type="NCBI Taxonomy" id="7950"/>
    <lineage>
        <taxon>Eukaryota</taxon>
        <taxon>Metazoa</taxon>
        <taxon>Chordata</taxon>
        <taxon>Craniata</taxon>
        <taxon>Vertebrata</taxon>
        <taxon>Euteleostomi</taxon>
        <taxon>Actinopterygii</taxon>
        <taxon>Neopterygii</taxon>
        <taxon>Teleostei</taxon>
        <taxon>Clupei</taxon>
        <taxon>Clupeiformes</taxon>
        <taxon>Clupeoidei</taxon>
        <taxon>Clupeidae</taxon>
        <taxon>Clupea</taxon>
    </lineage>
</organism>
<dbReference type="Proteomes" id="UP000515152">
    <property type="component" value="Chromosome 13"/>
</dbReference>
<dbReference type="PROSITE" id="PS50294">
    <property type="entry name" value="WD_REPEATS_REGION"/>
    <property type="match status" value="3"/>
</dbReference>
<dbReference type="Gene3D" id="2.130.10.10">
    <property type="entry name" value="YVTN repeat-like/Quinoprotein amine dehydrogenase"/>
    <property type="match status" value="3"/>
</dbReference>
<dbReference type="OrthoDB" id="20669at2759"/>
<dbReference type="GeneID" id="105890852"/>
<dbReference type="Pfam" id="PF00400">
    <property type="entry name" value="WD40"/>
    <property type="match status" value="5"/>
</dbReference>
<proteinExistence type="predicted"/>
<gene>
    <name evidence="4 5" type="primary">wdr27</name>
</gene>
<dbReference type="SMART" id="SM00320">
    <property type="entry name" value="WD40"/>
    <property type="match status" value="10"/>
</dbReference>
<reference evidence="4 5" key="1">
    <citation type="submission" date="2025-04" db="UniProtKB">
        <authorList>
            <consortium name="RefSeq"/>
        </authorList>
    </citation>
    <scope>IDENTIFICATION</scope>
</reference>
<feature type="repeat" description="WD" evidence="1">
    <location>
        <begin position="541"/>
        <end position="582"/>
    </location>
</feature>
<dbReference type="InterPro" id="IPR042411">
    <property type="entry name" value="WDR27"/>
</dbReference>
<dbReference type="PANTHER" id="PTHR44525:SF1">
    <property type="entry name" value="WD REPEAT-CONTAINING PROTEIN 27"/>
    <property type="match status" value="1"/>
</dbReference>
<dbReference type="PANTHER" id="PTHR44525">
    <property type="entry name" value="WD REPEAT-CONTAINING PROTEIN 27"/>
    <property type="match status" value="1"/>
</dbReference>
<dbReference type="PROSITE" id="PS50082">
    <property type="entry name" value="WD_REPEATS_2"/>
    <property type="match status" value="3"/>
</dbReference>
<feature type="repeat" description="WD" evidence="1">
    <location>
        <begin position="783"/>
        <end position="823"/>
    </location>
</feature>
<dbReference type="InterPro" id="IPR015943">
    <property type="entry name" value="WD40/YVTN_repeat-like_dom_sf"/>
</dbReference>
<keyword evidence="3" id="KW-1185">Reference proteome</keyword>
<evidence type="ECO:0000313" key="3">
    <source>
        <dbReference type="Proteomes" id="UP000515152"/>
    </source>
</evidence>
<keyword evidence="1" id="KW-0853">WD repeat</keyword>